<protein>
    <submittedName>
        <fullName evidence="1">Uncharacterized protein</fullName>
    </submittedName>
</protein>
<gene>
    <name evidence="1" type="ORF">ANCCEY_08445</name>
</gene>
<accession>A0A0D6LXW1</accession>
<dbReference type="AlphaFoldDB" id="A0A0D6LXW1"/>
<organism evidence="1 2">
    <name type="scientific">Ancylostoma ceylanicum</name>
    <dbReference type="NCBI Taxonomy" id="53326"/>
    <lineage>
        <taxon>Eukaryota</taxon>
        <taxon>Metazoa</taxon>
        <taxon>Ecdysozoa</taxon>
        <taxon>Nematoda</taxon>
        <taxon>Chromadorea</taxon>
        <taxon>Rhabditida</taxon>
        <taxon>Rhabditina</taxon>
        <taxon>Rhabditomorpha</taxon>
        <taxon>Strongyloidea</taxon>
        <taxon>Ancylostomatidae</taxon>
        <taxon>Ancylostomatinae</taxon>
        <taxon>Ancylostoma</taxon>
    </lineage>
</organism>
<proteinExistence type="predicted"/>
<dbReference type="Proteomes" id="UP000054495">
    <property type="component" value="Unassembled WGS sequence"/>
</dbReference>
<evidence type="ECO:0000313" key="1">
    <source>
        <dbReference type="EMBL" id="EPB72457.1"/>
    </source>
</evidence>
<name>A0A0D6LXW1_9BILA</name>
<reference evidence="1 2" key="1">
    <citation type="submission" date="2013-05" db="EMBL/GenBank/DDBJ databases">
        <title>Draft genome of the parasitic nematode Anyclostoma ceylanicum.</title>
        <authorList>
            <person name="Mitreva M."/>
        </authorList>
    </citation>
    <scope>NUCLEOTIDE SEQUENCE [LARGE SCALE GENOMIC DNA]</scope>
</reference>
<dbReference type="EMBL" id="KE125045">
    <property type="protein sequence ID" value="EPB72457.1"/>
    <property type="molecule type" value="Genomic_DNA"/>
</dbReference>
<keyword evidence="2" id="KW-1185">Reference proteome</keyword>
<sequence>MNDEREATFLQRIVQLEYFVVICCGIRRSIRYTANGHPEENPIGAAKETLEVAYDTRCANFRNNNGIDIIALANIYMMLQFELLLLEVATGRSTHPSREGRRQFWKARSRTFAFSSRYRSSFSST</sequence>
<evidence type="ECO:0000313" key="2">
    <source>
        <dbReference type="Proteomes" id="UP000054495"/>
    </source>
</evidence>